<dbReference type="KEGG" id="bur:Bcep18194_A6512"/>
<dbReference type="EMBL" id="CP000151">
    <property type="protein sequence ID" value="ABB10106.1"/>
    <property type="molecule type" value="Genomic_DNA"/>
</dbReference>
<accession>Q39BR0</accession>
<sequence>MQRIKMIRIAKWIIQTVQSPHCNFAESVAAQRFPPGGAGPFSMQRTSSRLRMVRKTGCARGATIRRYCSRTTNVLDIACRSSKVKNAGSRSPVNA</sequence>
<proteinExistence type="predicted"/>
<name>Q39BR0_BURL3</name>
<dbReference type="PATRIC" id="fig|482957.22.peg.3544"/>
<gene>
    <name evidence="1" type="ordered locus">Bcep18194_A6512</name>
</gene>
<evidence type="ECO:0000313" key="2">
    <source>
        <dbReference type="Proteomes" id="UP000002705"/>
    </source>
</evidence>
<evidence type="ECO:0000313" key="1">
    <source>
        <dbReference type="EMBL" id="ABB10106.1"/>
    </source>
</evidence>
<dbReference type="AlphaFoldDB" id="Q39BR0"/>
<keyword evidence="2" id="KW-1185">Reference proteome</keyword>
<organism evidence="1 2">
    <name type="scientific">Burkholderia lata (strain ATCC 17760 / DSM 23089 / LMG 22485 / NCIMB 9086 / R18194 / 383)</name>
    <dbReference type="NCBI Taxonomy" id="482957"/>
    <lineage>
        <taxon>Bacteria</taxon>
        <taxon>Pseudomonadati</taxon>
        <taxon>Pseudomonadota</taxon>
        <taxon>Betaproteobacteria</taxon>
        <taxon>Burkholderiales</taxon>
        <taxon>Burkholderiaceae</taxon>
        <taxon>Burkholderia</taxon>
        <taxon>Burkholderia cepacia complex</taxon>
    </lineage>
</organism>
<protein>
    <submittedName>
        <fullName evidence="1">Uncharacterized protein</fullName>
    </submittedName>
</protein>
<dbReference type="Proteomes" id="UP000002705">
    <property type="component" value="Chromosome 1"/>
</dbReference>
<dbReference type="HOGENOM" id="CLU_2367418_0_0_4"/>
<reference evidence="1" key="1">
    <citation type="submission" date="2009-01" db="EMBL/GenBank/DDBJ databases">
        <title>Complete sequence of chromosome 1 of Burkholderia sp. 383.</title>
        <authorList>
            <consortium name="US DOE Joint Genome Institute"/>
            <person name="Copeland A."/>
            <person name="Lucas S."/>
            <person name="Lapidus A."/>
            <person name="Barry K."/>
            <person name="Detter J.C."/>
            <person name="Glavina T."/>
            <person name="Hammon N."/>
            <person name="Israni S."/>
            <person name="Pitluck S."/>
            <person name="Chain P."/>
            <person name="Malfatti S."/>
            <person name="Shin M."/>
            <person name="Vergez L."/>
            <person name="Schmutz J."/>
            <person name="Larimer F."/>
            <person name="Land M."/>
            <person name="Kyrpides N."/>
            <person name="Lykidis A."/>
            <person name="Richardson P."/>
        </authorList>
    </citation>
    <scope>NUCLEOTIDE SEQUENCE</scope>
    <source>
        <strain evidence="1">383</strain>
    </source>
</reference>